<organism evidence="1 2">
    <name type="scientific">Rhizobium lusitanum</name>
    <dbReference type="NCBI Taxonomy" id="293958"/>
    <lineage>
        <taxon>Bacteria</taxon>
        <taxon>Pseudomonadati</taxon>
        <taxon>Pseudomonadota</taxon>
        <taxon>Alphaproteobacteria</taxon>
        <taxon>Hyphomicrobiales</taxon>
        <taxon>Rhizobiaceae</taxon>
        <taxon>Rhizobium/Agrobacterium group</taxon>
        <taxon>Rhizobium</taxon>
    </lineage>
</organism>
<accession>A0A6L9U2Q1</accession>
<proteinExistence type="predicted"/>
<reference evidence="1 2" key="1">
    <citation type="submission" date="2019-12" db="EMBL/GenBank/DDBJ databases">
        <title>Rhizobium genotypes associated with high levels of biological nitrogen fixation by grain legumes in a temperate-maritime cropping system.</title>
        <authorList>
            <person name="Maluk M."/>
            <person name="Francesc Ferrando Molina F."/>
            <person name="Lopez Del Egido L."/>
            <person name="Lafos M."/>
            <person name="Langarica-Fuentes A."/>
            <person name="Gebre Yohannes G."/>
            <person name="Young M.W."/>
            <person name="Martin P."/>
            <person name="Gantlett R."/>
            <person name="Kenicer G."/>
            <person name="Hawes C."/>
            <person name="Begg G.S."/>
            <person name="Quilliam R.S."/>
            <person name="Squire G.R."/>
            <person name="Poole P.S."/>
            <person name="Young P.W."/>
            <person name="Iannetta P.M."/>
            <person name="James E.K."/>
        </authorList>
    </citation>
    <scope>NUCLEOTIDE SEQUENCE [LARGE SCALE GENOMIC DNA]</scope>
    <source>
        <strain evidence="1 2">JHI1118</strain>
    </source>
</reference>
<comment type="caution">
    <text evidence="1">The sequence shown here is derived from an EMBL/GenBank/DDBJ whole genome shotgun (WGS) entry which is preliminary data.</text>
</comment>
<evidence type="ECO:0000313" key="2">
    <source>
        <dbReference type="Proteomes" id="UP000483035"/>
    </source>
</evidence>
<gene>
    <name evidence="1" type="ORF">GR212_11590</name>
</gene>
<evidence type="ECO:0000313" key="1">
    <source>
        <dbReference type="EMBL" id="NEI70215.1"/>
    </source>
</evidence>
<protein>
    <submittedName>
        <fullName evidence="1">Uncharacterized protein</fullName>
    </submittedName>
</protein>
<name>A0A6L9U2Q1_9HYPH</name>
<dbReference type="Proteomes" id="UP000483035">
    <property type="component" value="Unassembled WGS sequence"/>
</dbReference>
<dbReference type="EMBL" id="WUEY01000004">
    <property type="protein sequence ID" value="NEI70215.1"/>
    <property type="molecule type" value="Genomic_DNA"/>
</dbReference>
<sequence length="189" mass="20771">MTISEVVAALGAPSKLGTRSDGGVPLYWCYGKLEIQFDTDAPYRANWFQIEWAGDLEGDFEIFTSNLVLALGGLTGRATPLGFLSADIWHPSDVAVYFVEIAGDITVNLLVGKVQLVFRVDQTFLSDKDPKIYLAKNAIADIVRGIDSHCELDSIYSYSSELEAETSSRRARRQISGTSYKSALLHPES</sequence>
<dbReference type="RefSeq" id="WP_163986670.1">
    <property type="nucleotide sequence ID" value="NZ_WUEY01000004.1"/>
</dbReference>
<dbReference type="AlphaFoldDB" id="A0A6L9U2Q1"/>